<dbReference type="Gene3D" id="1.10.10.60">
    <property type="entry name" value="Homeodomain-like"/>
    <property type="match status" value="1"/>
</dbReference>
<dbReference type="InterPro" id="IPR046955">
    <property type="entry name" value="PHR1-like"/>
</dbReference>
<dbReference type="InterPro" id="IPR009057">
    <property type="entry name" value="Homeodomain-like_sf"/>
</dbReference>
<evidence type="ECO:0000256" key="4">
    <source>
        <dbReference type="ARBA" id="ARBA00023242"/>
    </source>
</evidence>
<dbReference type="PANTHER" id="PTHR31499:SF23">
    <property type="entry name" value="MYB FAMILY TRANSCRIPTION FACTOR PHL11"/>
    <property type="match status" value="1"/>
</dbReference>
<dbReference type="Pfam" id="PF00249">
    <property type="entry name" value="Myb_DNA-binding"/>
    <property type="match status" value="1"/>
</dbReference>
<proteinExistence type="predicted"/>
<accession>A0A833VEC6</accession>
<evidence type="ECO:0000256" key="1">
    <source>
        <dbReference type="ARBA" id="ARBA00023015"/>
    </source>
</evidence>
<reference evidence="6" key="1">
    <citation type="submission" date="2020-01" db="EMBL/GenBank/DDBJ databases">
        <title>Genome sequence of Kobresia littledalei, the first chromosome-level genome in the family Cyperaceae.</title>
        <authorList>
            <person name="Qu G."/>
        </authorList>
    </citation>
    <scope>NUCLEOTIDE SEQUENCE</scope>
    <source>
        <strain evidence="6">C.B.Clarke</strain>
        <tissue evidence="6">Leaf</tissue>
    </source>
</reference>
<sequence>MYDEMEKSSSGVLMSRDPKPRLRWTPDLHERFVDAVTKLGGPEKATPKSVLRLMGMKGLTLYHLKSHLQKYRLGKQSGKDMGGMGVNRPGHNSSGISYSGNNILSGNGVGEIPLAEALKYQIEVQRKLQEQLEVQKKLQMRIEAQGKYLQAILNQAQKSLSFDNRPTVTNFNLALSGFVEPEEEKDDSEMEMELRIGANEGAPDANGKFGANQSLGILDLNIKGEYELHGGIKASDLDLQINPQRR</sequence>
<dbReference type="SUPFAM" id="SSF46689">
    <property type="entry name" value="Homeodomain-like"/>
    <property type="match status" value="1"/>
</dbReference>
<evidence type="ECO:0000313" key="6">
    <source>
        <dbReference type="EMBL" id="KAF3321554.1"/>
    </source>
</evidence>
<keyword evidence="1" id="KW-0805">Transcription regulation</keyword>
<dbReference type="GO" id="GO:0003700">
    <property type="term" value="F:DNA-binding transcription factor activity"/>
    <property type="evidence" value="ECO:0007669"/>
    <property type="project" value="InterPro"/>
</dbReference>
<name>A0A833VEC6_9POAL</name>
<organism evidence="6 7">
    <name type="scientific">Carex littledalei</name>
    <dbReference type="NCBI Taxonomy" id="544730"/>
    <lineage>
        <taxon>Eukaryota</taxon>
        <taxon>Viridiplantae</taxon>
        <taxon>Streptophyta</taxon>
        <taxon>Embryophyta</taxon>
        <taxon>Tracheophyta</taxon>
        <taxon>Spermatophyta</taxon>
        <taxon>Magnoliopsida</taxon>
        <taxon>Liliopsida</taxon>
        <taxon>Poales</taxon>
        <taxon>Cyperaceae</taxon>
        <taxon>Cyperoideae</taxon>
        <taxon>Cariceae</taxon>
        <taxon>Carex</taxon>
        <taxon>Carex subgen. Euthyceras</taxon>
    </lineage>
</organism>
<keyword evidence="4" id="KW-0539">Nucleus</keyword>
<evidence type="ECO:0000313" key="7">
    <source>
        <dbReference type="Proteomes" id="UP000623129"/>
    </source>
</evidence>
<evidence type="ECO:0000256" key="2">
    <source>
        <dbReference type="ARBA" id="ARBA00023125"/>
    </source>
</evidence>
<dbReference type="InterPro" id="IPR001005">
    <property type="entry name" value="SANT/Myb"/>
</dbReference>
<dbReference type="EMBL" id="SWLB01000026">
    <property type="protein sequence ID" value="KAF3321554.1"/>
    <property type="molecule type" value="Genomic_DNA"/>
</dbReference>
<feature type="domain" description="HTH myb-type" evidence="5">
    <location>
        <begin position="16"/>
        <end position="76"/>
    </location>
</feature>
<dbReference type="Proteomes" id="UP000623129">
    <property type="component" value="Unassembled WGS sequence"/>
</dbReference>
<dbReference type="InterPro" id="IPR006447">
    <property type="entry name" value="Myb_dom_plants"/>
</dbReference>
<evidence type="ECO:0000256" key="3">
    <source>
        <dbReference type="ARBA" id="ARBA00023163"/>
    </source>
</evidence>
<dbReference type="Pfam" id="PF14379">
    <property type="entry name" value="Myb_CC_LHEQLE"/>
    <property type="match status" value="1"/>
</dbReference>
<keyword evidence="3" id="KW-0804">Transcription</keyword>
<dbReference type="FunFam" id="1.10.10.60:FF:000002">
    <property type="entry name" value="Myb family transcription factor"/>
    <property type="match status" value="1"/>
</dbReference>
<dbReference type="PANTHER" id="PTHR31499">
    <property type="entry name" value="MYB FAMILY TRANSCRIPTION FACTOR PHL11"/>
    <property type="match status" value="1"/>
</dbReference>
<keyword evidence="2" id="KW-0238">DNA-binding</keyword>
<dbReference type="NCBIfam" id="TIGR01557">
    <property type="entry name" value="myb_SHAQKYF"/>
    <property type="match status" value="1"/>
</dbReference>
<evidence type="ECO:0000259" key="5">
    <source>
        <dbReference type="PROSITE" id="PS51294"/>
    </source>
</evidence>
<dbReference type="OrthoDB" id="551907at2759"/>
<gene>
    <name evidence="6" type="ORF">FCM35_KLT13770</name>
</gene>
<dbReference type="GO" id="GO:0003677">
    <property type="term" value="F:DNA binding"/>
    <property type="evidence" value="ECO:0007669"/>
    <property type="project" value="UniProtKB-KW"/>
</dbReference>
<dbReference type="InterPro" id="IPR025756">
    <property type="entry name" value="Myb_CC_LHEQLE"/>
</dbReference>
<dbReference type="PROSITE" id="PS51294">
    <property type="entry name" value="HTH_MYB"/>
    <property type="match status" value="1"/>
</dbReference>
<dbReference type="InterPro" id="IPR017930">
    <property type="entry name" value="Myb_dom"/>
</dbReference>
<comment type="caution">
    <text evidence="6">The sequence shown here is derived from an EMBL/GenBank/DDBJ whole genome shotgun (WGS) entry which is preliminary data.</text>
</comment>
<dbReference type="AlphaFoldDB" id="A0A833VEC6"/>
<keyword evidence="7" id="KW-1185">Reference proteome</keyword>
<protein>
    <submittedName>
        <fullName evidence="6">Myb family transcription factor APL</fullName>
    </submittedName>
</protein>